<proteinExistence type="predicted"/>
<name>A0A2S2NQ40_SCHGA</name>
<protein>
    <submittedName>
        <fullName evidence="1">Uncharacterized protein</fullName>
    </submittedName>
</protein>
<accession>A0A2S2NQ40</accession>
<dbReference type="AlphaFoldDB" id="A0A2S2NQ40"/>
<sequence length="225" mass="25377">MLRYISLAERLSTHVRLCNNISSSFRARPPTTSLPPRNAIPFFFLVHIILPMTCSGEKPSAAVAGCIMQFHVRRIGGSSAGRQSRVPRTAAAHRPAVCDRRAREFHLGPAPRSIIAHIATRAARENLCRFDDDRKGAPGGECTRTPVVGRPARSRAYRGRCARQNVRVRVSYIQYIPCRYTRVQREHVTSDRRPVVLTVLLYNEGCCRYTILFLAFCQLQRGECV</sequence>
<dbReference type="EMBL" id="GGMR01006645">
    <property type="protein sequence ID" value="MBY19264.1"/>
    <property type="molecule type" value="Transcribed_RNA"/>
</dbReference>
<gene>
    <name evidence="1" type="ORF">g.9011</name>
</gene>
<organism evidence="1">
    <name type="scientific">Schizaphis graminum</name>
    <name type="common">Green bug aphid</name>
    <dbReference type="NCBI Taxonomy" id="13262"/>
    <lineage>
        <taxon>Eukaryota</taxon>
        <taxon>Metazoa</taxon>
        <taxon>Ecdysozoa</taxon>
        <taxon>Arthropoda</taxon>
        <taxon>Hexapoda</taxon>
        <taxon>Insecta</taxon>
        <taxon>Pterygota</taxon>
        <taxon>Neoptera</taxon>
        <taxon>Paraneoptera</taxon>
        <taxon>Hemiptera</taxon>
        <taxon>Sternorrhyncha</taxon>
        <taxon>Aphidomorpha</taxon>
        <taxon>Aphidoidea</taxon>
        <taxon>Aphididae</taxon>
        <taxon>Aphidini</taxon>
        <taxon>Schizaphis</taxon>
    </lineage>
</organism>
<reference evidence="1" key="1">
    <citation type="submission" date="2018-04" db="EMBL/GenBank/DDBJ databases">
        <title>Transcriptome of Schizaphis graminum biotype I.</title>
        <authorList>
            <person name="Scully E.D."/>
            <person name="Geib S.M."/>
            <person name="Palmer N.A."/>
            <person name="Koch K."/>
            <person name="Bradshaw J."/>
            <person name="Heng-Moss T."/>
            <person name="Sarath G."/>
        </authorList>
    </citation>
    <scope>NUCLEOTIDE SEQUENCE</scope>
</reference>
<evidence type="ECO:0000313" key="1">
    <source>
        <dbReference type="EMBL" id="MBY19264.1"/>
    </source>
</evidence>